<evidence type="ECO:0000313" key="2">
    <source>
        <dbReference type="EMBL" id="SFS53911.1"/>
    </source>
</evidence>
<feature type="chain" id="PRO_5011676884" description="Pre-peptidase C-terminal domain-containing protein" evidence="1">
    <location>
        <begin position="22"/>
        <end position="300"/>
    </location>
</feature>
<dbReference type="EMBL" id="FOZP01000004">
    <property type="protein sequence ID" value="SFS53911.1"/>
    <property type="molecule type" value="Genomic_DNA"/>
</dbReference>
<reference evidence="3" key="1">
    <citation type="submission" date="2016-10" db="EMBL/GenBank/DDBJ databases">
        <authorList>
            <person name="Varghese N."/>
            <person name="Submissions S."/>
        </authorList>
    </citation>
    <scope>NUCLEOTIDE SEQUENCE [LARGE SCALE GENOMIC DNA]</scope>
    <source>
        <strain evidence="3">DSM 24450</strain>
    </source>
</reference>
<feature type="signal peptide" evidence="1">
    <location>
        <begin position="1"/>
        <end position="21"/>
    </location>
</feature>
<protein>
    <recommendedName>
        <fullName evidence="4">Pre-peptidase C-terminal domain-containing protein</fullName>
    </recommendedName>
</protein>
<proteinExistence type="predicted"/>
<dbReference type="STRING" id="593133.SAMN04488006_1943"/>
<keyword evidence="1" id="KW-0732">Signal</keyword>
<sequence>MMKNLKLITLLIALFMLYVQCEQESIDSKNSESIILNEEILGDKTDILNTVNESILAKNYQNRDAVEFVYTGQLCGLNITGMYVDATAYQSLHHYFFNGNEGDIISIYVPRTTIGFDSAFTLYFGTIDTELLYVASSDDVIADTFGGCFSDPYIGDFTLPYSGTYTLVIHEAAHCGYPMGYEIITTGINCNDADFDGCLNEEDPYPNSIMTETIIIDGIDTGVENKFKNCGTMADEIQDIINQINDQYTGDNYYILHKKLSSEVSKLTYYWYKDRKITSKERTTIGNAIWKSNIPYSIRS</sequence>
<organism evidence="2 3">
    <name type="scientific">Lutibacter maritimus</name>
    <dbReference type="NCBI Taxonomy" id="593133"/>
    <lineage>
        <taxon>Bacteria</taxon>
        <taxon>Pseudomonadati</taxon>
        <taxon>Bacteroidota</taxon>
        <taxon>Flavobacteriia</taxon>
        <taxon>Flavobacteriales</taxon>
        <taxon>Flavobacteriaceae</taxon>
        <taxon>Lutibacter</taxon>
    </lineage>
</organism>
<keyword evidence="3" id="KW-1185">Reference proteome</keyword>
<evidence type="ECO:0008006" key="4">
    <source>
        <dbReference type="Google" id="ProtNLM"/>
    </source>
</evidence>
<evidence type="ECO:0000313" key="3">
    <source>
        <dbReference type="Proteomes" id="UP000199312"/>
    </source>
</evidence>
<accession>A0A1I6QN86</accession>
<name>A0A1I6QN86_9FLAO</name>
<dbReference type="Proteomes" id="UP000199312">
    <property type="component" value="Unassembled WGS sequence"/>
</dbReference>
<evidence type="ECO:0000256" key="1">
    <source>
        <dbReference type="SAM" id="SignalP"/>
    </source>
</evidence>
<dbReference type="AlphaFoldDB" id="A0A1I6QN86"/>
<gene>
    <name evidence="2" type="ORF">SAMN04488006_1943</name>
</gene>